<accession>A0AAV2L1D1</accession>
<organism evidence="2 3">
    <name type="scientific">Knipowitschia caucasica</name>
    <name type="common">Caucasian dwarf goby</name>
    <name type="synonym">Pomatoschistus caucasicus</name>
    <dbReference type="NCBI Taxonomy" id="637954"/>
    <lineage>
        <taxon>Eukaryota</taxon>
        <taxon>Metazoa</taxon>
        <taxon>Chordata</taxon>
        <taxon>Craniata</taxon>
        <taxon>Vertebrata</taxon>
        <taxon>Euteleostomi</taxon>
        <taxon>Actinopterygii</taxon>
        <taxon>Neopterygii</taxon>
        <taxon>Teleostei</taxon>
        <taxon>Neoteleostei</taxon>
        <taxon>Acanthomorphata</taxon>
        <taxon>Gobiaria</taxon>
        <taxon>Gobiiformes</taxon>
        <taxon>Gobioidei</taxon>
        <taxon>Gobiidae</taxon>
        <taxon>Gobiinae</taxon>
        <taxon>Knipowitschia</taxon>
    </lineage>
</organism>
<feature type="transmembrane region" description="Helical" evidence="1">
    <location>
        <begin position="74"/>
        <end position="93"/>
    </location>
</feature>
<keyword evidence="3" id="KW-1185">Reference proteome</keyword>
<dbReference type="EMBL" id="OZ035842">
    <property type="protein sequence ID" value="CAL1594199.1"/>
    <property type="molecule type" value="Genomic_DNA"/>
</dbReference>
<evidence type="ECO:0000313" key="2">
    <source>
        <dbReference type="EMBL" id="CAL1594199.1"/>
    </source>
</evidence>
<keyword evidence="1" id="KW-0812">Transmembrane</keyword>
<protein>
    <recommendedName>
        <fullName evidence="4">Transmembrane protein</fullName>
    </recommendedName>
</protein>
<name>A0AAV2L1D1_KNICA</name>
<evidence type="ECO:0000256" key="1">
    <source>
        <dbReference type="SAM" id="Phobius"/>
    </source>
</evidence>
<keyword evidence="1" id="KW-0472">Membrane</keyword>
<sequence length="94" mass="10372">MAALSFFPLHLPPSFQLHLRSSYLVCLQSSTFLCCRLSLCSSCCLYCCLFSFSSLNSSLVFLRGSPLATLSATAFLRLLLFSFLLFVALILLAC</sequence>
<proteinExistence type="predicted"/>
<evidence type="ECO:0008006" key="4">
    <source>
        <dbReference type="Google" id="ProtNLM"/>
    </source>
</evidence>
<gene>
    <name evidence="2" type="ORF">KC01_LOCUS23183</name>
</gene>
<evidence type="ECO:0000313" key="3">
    <source>
        <dbReference type="Proteomes" id="UP001497482"/>
    </source>
</evidence>
<dbReference type="AlphaFoldDB" id="A0AAV2L1D1"/>
<keyword evidence="1" id="KW-1133">Transmembrane helix</keyword>
<reference evidence="2 3" key="1">
    <citation type="submission" date="2024-04" db="EMBL/GenBank/DDBJ databases">
        <authorList>
            <person name="Waldvogel A.-M."/>
            <person name="Schoenle A."/>
        </authorList>
    </citation>
    <scope>NUCLEOTIDE SEQUENCE [LARGE SCALE GENOMIC DNA]</scope>
</reference>
<dbReference type="Proteomes" id="UP001497482">
    <property type="component" value="Chromosome 20"/>
</dbReference>